<sequence length="169" mass="18827">MSLLTILTGTPVWVWILLVFLIARGINALNDREMEVKRLFLLPLIFLFWGGSGVINELAFPHWGMASMLAGLLIGGSVGWLLWRAGPRLRIKEGTDLIIRPGTPLTLIFIIVAFATKFALIFFLNVEPNLKYAFNFNLMFGLLSGIIDGVFWGGTLNLYFTPRQAGKGI</sequence>
<feature type="transmembrane region" description="Helical" evidence="1">
    <location>
        <begin position="39"/>
        <end position="56"/>
    </location>
</feature>
<feature type="transmembrane region" description="Helical" evidence="1">
    <location>
        <begin position="62"/>
        <end position="83"/>
    </location>
</feature>
<name>A0A3Y9C2S9_SALEB</name>
<evidence type="ECO:0000256" key="1">
    <source>
        <dbReference type="SAM" id="Phobius"/>
    </source>
</evidence>
<feature type="transmembrane region" description="Helical" evidence="1">
    <location>
        <begin position="138"/>
        <end position="160"/>
    </location>
</feature>
<evidence type="ECO:0008006" key="3">
    <source>
        <dbReference type="Google" id="ProtNLM"/>
    </source>
</evidence>
<feature type="transmembrane region" description="Helical" evidence="1">
    <location>
        <begin position="6"/>
        <end position="27"/>
    </location>
</feature>
<organism evidence="2">
    <name type="scientific">Salmonella enterica subsp. enterica serovar Java</name>
    <dbReference type="NCBI Taxonomy" id="224729"/>
    <lineage>
        <taxon>Bacteria</taxon>
        <taxon>Pseudomonadati</taxon>
        <taxon>Pseudomonadota</taxon>
        <taxon>Gammaproteobacteria</taxon>
        <taxon>Enterobacterales</taxon>
        <taxon>Enterobacteriaceae</taxon>
        <taxon>Salmonella</taxon>
    </lineage>
</organism>
<dbReference type="AlphaFoldDB" id="A0A3Y9C2S9"/>
<feature type="transmembrane region" description="Helical" evidence="1">
    <location>
        <begin position="104"/>
        <end position="126"/>
    </location>
</feature>
<dbReference type="Pfam" id="PF20327">
    <property type="entry name" value="DUF6622"/>
    <property type="match status" value="1"/>
</dbReference>
<dbReference type="InterPro" id="IPR046730">
    <property type="entry name" value="DUF6622"/>
</dbReference>
<keyword evidence="1" id="KW-0812">Transmembrane</keyword>
<accession>A0A3Y9C2S9</accession>
<comment type="caution">
    <text evidence="2">The sequence shown here is derived from an EMBL/GenBank/DDBJ whole genome shotgun (WGS) entry which is preliminary data.</text>
</comment>
<keyword evidence="1" id="KW-1133">Transmembrane helix</keyword>
<dbReference type="Proteomes" id="UP000839644">
    <property type="component" value="Unassembled WGS sequence"/>
</dbReference>
<reference evidence="2" key="1">
    <citation type="submission" date="2018-08" db="EMBL/GenBank/DDBJ databases">
        <authorList>
            <person name="Ashton P.M."/>
            <person name="Dallman T."/>
            <person name="Nair S."/>
            <person name="De Pinna E."/>
            <person name="Peters T."/>
            <person name="Grant K."/>
        </authorList>
    </citation>
    <scope>NUCLEOTIDE SEQUENCE [LARGE SCALE GENOMIC DNA]</scope>
    <source>
        <strain evidence="2">43913</strain>
    </source>
</reference>
<proteinExistence type="predicted"/>
<keyword evidence="1" id="KW-0472">Membrane</keyword>
<protein>
    <recommendedName>
        <fullName evidence="3">DUF1453 domain-containing protein</fullName>
    </recommendedName>
</protein>
<evidence type="ECO:0000313" key="2">
    <source>
        <dbReference type="EMBL" id="EAB8478287.1"/>
    </source>
</evidence>
<dbReference type="EMBL" id="AAAFYZ010000056">
    <property type="protein sequence ID" value="EAB8478287.1"/>
    <property type="molecule type" value="Genomic_DNA"/>
</dbReference>
<gene>
    <name evidence="2" type="ORF">AU894_19090</name>
</gene>